<gene>
    <name evidence="2" type="ordered locus">Cgl0790</name>
</gene>
<evidence type="ECO:0000256" key="1">
    <source>
        <dbReference type="SAM" id="Phobius"/>
    </source>
</evidence>
<evidence type="ECO:0000313" key="2">
    <source>
        <dbReference type="EMBL" id="BAB98183.1"/>
    </source>
</evidence>
<dbReference type="BioCyc" id="CORYNE:G18NG-10353-MONOMER"/>
<dbReference type="Pfam" id="PF13630">
    <property type="entry name" value="SdpI"/>
    <property type="match status" value="1"/>
</dbReference>
<dbReference type="RefSeq" id="WP_011013890.1">
    <property type="nucleotide sequence ID" value="NC_003450.3"/>
</dbReference>
<dbReference type="KEGG" id="cgb:cg0900"/>
<feature type="transmembrane region" description="Helical" evidence="1">
    <location>
        <begin position="90"/>
        <end position="109"/>
    </location>
</feature>
<organism evidence="2 3">
    <name type="scientific">Corynebacterium glutamicum (strain ATCC 13032 / DSM 20300 / JCM 1318 / BCRC 11384 / CCUG 27702 / LMG 3730 / NBRC 12168 / NCIMB 10025 / NRRL B-2784 / 534)</name>
    <dbReference type="NCBI Taxonomy" id="196627"/>
    <lineage>
        <taxon>Bacteria</taxon>
        <taxon>Bacillati</taxon>
        <taxon>Actinomycetota</taxon>
        <taxon>Actinomycetes</taxon>
        <taxon>Mycobacteriales</taxon>
        <taxon>Corynebacteriaceae</taxon>
        <taxon>Corynebacterium</taxon>
    </lineage>
</organism>
<dbReference type="EMBL" id="BA000036">
    <property type="protein sequence ID" value="BAB98183.1"/>
    <property type="molecule type" value="Genomic_DNA"/>
</dbReference>
<reference evidence="3" key="1">
    <citation type="journal article" date="2003" name="Appl. Microbiol. Biotechnol.">
        <title>The Corynebacterium glutamicum genome: features and impacts on biotechnological processes.</title>
        <authorList>
            <person name="Ikeda M."/>
            <person name="Nakagawa S."/>
        </authorList>
    </citation>
    <scope>NUCLEOTIDE SEQUENCE [LARGE SCALE GENOMIC DNA]</scope>
    <source>
        <strain evidence="3">ATCC 13032 / DSM 20300 / BCRC 11384 / JCM 1318 / LMG 3730 / NCIMB 10025</strain>
    </source>
</reference>
<name>Q8NS89_CORGL</name>
<accession>Q8NS89</accession>
<feature type="transmembrane region" description="Helical" evidence="1">
    <location>
        <begin position="64"/>
        <end position="84"/>
    </location>
</feature>
<dbReference type="KEGG" id="cgl:Cgl0790"/>
<keyword evidence="1" id="KW-0472">Membrane</keyword>
<dbReference type="HOGENOM" id="CLU_147897_1_0_11"/>
<proteinExistence type="predicted"/>
<dbReference type="OrthoDB" id="4481397at2"/>
<dbReference type="eggNOG" id="ENOG5033EKY">
    <property type="taxonomic scope" value="Bacteria"/>
</dbReference>
<accession>Q6M6Z3</accession>
<feature type="transmembrane region" description="Helical" evidence="1">
    <location>
        <begin position="6"/>
        <end position="26"/>
    </location>
</feature>
<dbReference type="InterPro" id="IPR025962">
    <property type="entry name" value="SdpI/YhfL"/>
</dbReference>
<evidence type="ECO:0000313" key="3">
    <source>
        <dbReference type="Proteomes" id="UP000000582"/>
    </source>
</evidence>
<dbReference type="Proteomes" id="UP000000582">
    <property type="component" value="Chromosome"/>
</dbReference>
<dbReference type="AlphaFoldDB" id="Q8NS89"/>
<sequence>MDSSLGSVVLMLFSVVLIAVVCISMTRMAAQAKLDRHSSAGIRSRHTQASNAAWKEGHSAALPLIYTIGWVAAITTPIAIATELALGTPWGILSDLAGMLCEVAVLLLATRVANNAARSVI</sequence>
<keyword evidence="3" id="KW-1185">Reference proteome</keyword>
<protein>
    <submittedName>
        <fullName evidence="2">Hypothetical membrane protein</fullName>
    </submittedName>
</protein>
<keyword evidence="1" id="KW-1133">Transmembrane helix</keyword>
<keyword evidence="1" id="KW-0812">Transmembrane</keyword>
<dbReference type="GeneID" id="1018785"/>